<gene>
    <name evidence="1" type="ORF">BN1050_00762</name>
</gene>
<dbReference type="EMBL" id="LN483074">
    <property type="protein sequence ID" value="CEA01038.1"/>
    <property type="molecule type" value="Genomic_DNA"/>
</dbReference>
<proteinExistence type="predicted"/>
<dbReference type="HOGENOM" id="CLU_2862477_0_0_9"/>
<name>A0A078M113_9BACL</name>
<organism evidence="1">
    <name type="scientific">Metalysinibacillus saudimassiliensis</name>
    <dbReference type="NCBI Taxonomy" id="1461583"/>
    <lineage>
        <taxon>Bacteria</taxon>
        <taxon>Bacillati</taxon>
        <taxon>Bacillota</taxon>
        <taxon>Bacilli</taxon>
        <taxon>Bacillales</taxon>
        <taxon>Caryophanaceae</taxon>
        <taxon>Metalysinibacillus</taxon>
    </lineage>
</organism>
<evidence type="ECO:0000313" key="1">
    <source>
        <dbReference type="EMBL" id="CEA01038.1"/>
    </source>
</evidence>
<accession>A0A078M113</accession>
<protein>
    <submittedName>
        <fullName evidence="1">Uncharacterized protein</fullName>
    </submittedName>
</protein>
<dbReference type="PATRIC" id="fig|1461583.4.peg.729"/>
<dbReference type="AlphaFoldDB" id="A0A078M113"/>
<reference evidence="1" key="1">
    <citation type="submission" date="2014-07" db="EMBL/GenBank/DDBJ databases">
        <authorList>
            <person name="Urmite Genomes Urmite Genomes"/>
        </authorList>
    </citation>
    <scope>NUCLEOTIDE SEQUENCE</scope>
    <source>
        <strain evidence="1">13S34_air</strain>
    </source>
</reference>
<sequence length="70" mass="8070">MEIRAIFIGDISFSECPVFEYSATTNQYEMLSDRMVAYDKEVVEQDDDFLLFRVEADVATLLTKARSSTF</sequence>